<gene>
    <name evidence="1" type="ORF">L1987_44516</name>
</gene>
<reference evidence="1 2" key="2">
    <citation type="journal article" date="2022" name="Mol. Ecol. Resour.">
        <title>The genomes of chicory, endive, great burdock and yacon provide insights into Asteraceae paleo-polyploidization history and plant inulin production.</title>
        <authorList>
            <person name="Fan W."/>
            <person name="Wang S."/>
            <person name="Wang H."/>
            <person name="Wang A."/>
            <person name="Jiang F."/>
            <person name="Liu H."/>
            <person name="Zhao H."/>
            <person name="Xu D."/>
            <person name="Zhang Y."/>
        </authorList>
    </citation>
    <scope>NUCLEOTIDE SEQUENCE [LARGE SCALE GENOMIC DNA]</scope>
    <source>
        <strain evidence="2">cv. Yunnan</strain>
        <tissue evidence="1">Leaves</tissue>
    </source>
</reference>
<accession>A0ACB9GQF4</accession>
<sequence>MKGQKSTTVAAPVDPTLLSDTQKYNSRITICCLHHYKVFDRELVQNSFADSLLPRLAMDEKETRDDGMNIDDPHSNQKRPLN</sequence>
<protein>
    <submittedName>
        <fullName evidence="1">Uncharacterized protein</fullName>
    </submittedName>
</protein>
<reference evidence="2" key="1">
    <citation type="journal article" date="2022" name="Mol. Ecol. Resour.">
        <title>The genomes of chicory, endive, great burdock and yacon provide insights into Asteraceae palaeo-polyploidization history and plant inulin production.</title>
        <authorList>
            <person name="Fan W."/>
            <person name="Wang S."/>
            <person name="Wang H."/>
            <person name="Wang A."/>
            <person name="Jiang F."/>
            <person name="Liu H."/>
            <person name="Zhao H."/>
            <person name="Xu D."/>
            <person name="Zhang Y."/>
        </authorList>
    </citation>
    <scope>NUCLEOTIDE SEQUENCE [LARGE SCALE GENOMIC DNA]</scope>
    <source>
        <strain evidence="2">cv. Yunnan</strain>
    </source>
</reference>
<organism evidence="1 2">
    <name type="scientific">Smallanthus sonchifolius</name>
    <dbReference type="NCBI Taxonomy" id="185202"/>
    <lineage>
        <taxon>Eukaryota</taxon>
        <taxon>Viridiplantae</taxon>
        <taxon>Streptophyta</taxon>
        <taxon>Embryophyta</taxon>
        <taxon>Tracheophyta</taxon>
        <taxon>Spermatophyta</taxon>
        <taxon>Magnoliopsida</taxon>
        <taxon>eudicotyledons</taxon>
        <taxon>Gunneridae</taxon>
        <taxon>Pentapetalae</taxon>
        <taxon>asterids</taxon>
        <taxon>campanulids</taxon>
        <taxon>Asterales</taxon>
        <taxon>Asteraceae</taxon>
        <taxon>Asteroideae</taxon>
        <taxon>Heliantheae alliance</taxon>
        <taxon>Millerieae</taxon>
        <taxon>Smallanthus</taxon>
    </lineage>
</organism>
<keyword evidence="2" id="KW-1185">Reference proteome</keyword>
<comment type="caution">
    <text evidence="1">The sequence shown here is derived from an EMBL/GenBank/DDBJ whole genome shotgun (WGS) entry which is preliminary data.</text>
</comment>
<proteinExistence type="predicted"/>
<evidence type="ECO:0000313" key="1">
    <source>
        <dbReference type="EMBL" id="KAI3785398.1"/>
    </source>
</evidence>
<evidence type="ECO:0000313" key="2">
    <source>
        <dbReference type="Proteomes" id="UP001056120"/>
    </source>
</evidence>
<name>A0ACB9GQF4_9ASTR</name>
<dbReference type="EMBL" id="CM042031">
    <property type="protein sequence ID" value="KAI3785398.1"/>
    <property type="molecule type" value="Genomic_DNA"/>
</dbReference>
<dbReference type="Proteomes" id="UP001056120">
    <property type="component" value="Linkage Group LG14"/>
</dbReference>